<evidence type="ECO:0000313" key="21">
    <source>
        <dbReference type="Proteomes" id="UP000293296"/>
    </source>
</evidence>
<evidence type="ECO:0000256" key="7">
    <source>
        <dbReference type="ARBA" id="ARBA00007490"/>
    </source>
</evidence>
<organism evidence="20 21">
    <name type="scientific">Solidesulfovibrio carbinolicus</name>
    <dbReference type="NCBI Taxonomy" id="296842"/>
    <lineage>
        <taxon>Bacteria</taxon>
        <taxon>Pseudomonadati</taxon>
        <taxon>Thermodesulfobacteriota</taxon>
        <taxon>Desulfovibrionia</taxon>
        <taxon>Desulfovibrionales</taxon>
        <taxon>Desulfovibrionaceae</taxon>
        <taxon>Solidesulfovibrio</taxon>
    </lineage>
</organism>
<dbReference type="GO" id="GO:0009236">
    <property type="term" value="P:cobalamin biosynthetic process"/>
    <property type="evidence" value="ECO:0007669"/>
    <property type="project" value="UniProtKB-UniPathway"/>
</dbReference>
<dbReference type="SUPFAM" id="SSF52540">
    <property type="entry name" value="P-loop containing nucleoside triphosphate hydrolases"/>
    <property type="match status" value="1"/>
</dbReference>
<dbReference type="EMBL" id="CP026538">
    <property type="protein sequence ID" value="QAZ66245.1"/>
    <property type="molecule type" value="Genomic_DNA"/>
</dbReference>
<dbReference type="InterPro" id="IPR003203">
    <property type="entry name" value="CobU/CobP"/>
</dbReference>
<evidence type="ECO:0000256" key="3">
    <source>
        <dbReference type="ARBA" id="ARBA00001522"/>
    </source>
</evidence>
<feature type="binding site" evidence="19">
    <location>
        <position position="82"/>
    </location>
    <ligand>
        <name>GTP</name>
        <dbReference type="ChEBI" id="CHEBI:37565"/>
    </ligand>
</feature>
<dbReference type="AlphaFoldDB" id="A0A4P6HHK0"/>
<evidence type="ECO:0000256" key="2">
    <source>
        <dbReference type="ARBA" id="ARBA00000711"/>
    </source>
</evidence>
<dbReference type="Pfam" id="PF02283">
    <property type="entry name" value="CobU"/>
    <property type="match status" value="1"/>
</dbReference>
<dbReference type="Proteomes" id="UP000293296">
    <property type="component" value="Chromosome"/>
</dbReference>
<evidence type="ECO:0000256" key="17">
    <source>
        <dbReference type="ARBA" id="ARBA00030571"/>
    </source>
</evidence>
<evidence type="ECO:0000256" key="6">
    <source>
        <dbReference type="ARBA" id="ARBA00005159"/>
    </source>
</evidence>
<dbReference type="GO" id="GO:0005525">
    <property type="term" value="F:GTP binding"/>
    <property type="evidence" value="ECO:0007669"/>
    <property type="project" value="UniProtKB-KW"/>
</dbReference>
<dbReference type="PANTHER" id="PTHR34848">
    <property type="match status" value="1"/>
</dbReference>
<evidence type="ECO:0000256" key="13">
    <source>
        <dbReference type="ARBA" id="ARBA00022777"/>
    </source>
</evidence>
<dbReference type="GO" id="GO:0008820">
    <property type="term" value="F:cobinamide phosphate guanylyltransferase activity"/>
    <property type="evidence" value="ECO:0007669"/>
    <property type="project" value="UniProtKB-EC"/>
</dbReference>
<evidence type="ECO:0000313" key="20">
    <source>
        <dbReference type="EMBL" id="QAZ66245.1"/>
    </source>
</evidence>
<dbReference type="EC" id="2.7.1.156" evidence="8"/>
<comment type="pathway">
    <text evidence="6">Cofactor biosynthesis; adenosylcobalamin biosynthesis; adenosylcobalamin from cob(II)yrinate a,c-diamide: step 5/7.</text>
</comment>
<comment type="catalytic activity">
    <reaction evidence="2">
        <text>adenosylcob(III)inamide phosphate + GTP + H(+) = adenosylcob(III)inamide-GDP + diphosphate</text>
        <dbReference type="Rhea" id="RHEA:22712"/>
        <dbReference type="ChEBI" id="CHEBI:15378"/>
        <dbReference type="ChEBI" id="CHEBI:33019"/>
        <dbReference type="ChEBI" id="CHEBI:37565"/>
        <dbReference type="ChEBI" id="CHEBI:58502"/>
        <dbReference type="ChEBI" id="CHEBI:60487"/>
        <dbReference type="EC" id="2.7.7.62"/>
    </reaction>
</comment>
<dbReference type="PANTHER" id="PTHR34848:SF1">
    <property type="entry name" value="BIFUNCTIONAL ADENOSYLCOBALAMIN BIOSYNTHESIS PROTEIN COBU"/>
    <property type="match status" value="1"/>
</dbReference>
<dbReference type="RefSeq" id="WP_129349339.1">
    <property type="nucleotide sequence ID" value="NZ_CP026538.1"/>
</dbReference>
<evidence type="ECO:0000256" key="19">
    <source>
        <dbReference type="PIRSR" id="PIRSR006135-2"/>
    </source>
</evidence>
<evidence type="ECO:0000256" key="15">
    <source>
        <dbReference type="ARBA" id="ARBA00023134"/>
    </source>
</evidence>
<feature type="binding site" evidence="19">
    <location>
        <begin position="7"/>
        <end position="14"/>
    </location>
    <ligand>
        <name>GTP</name>
        <dbReference type="ChEBI" id="CHEBI:37565"/>
    </ligand>
</feature>
<comment type="catalytic activity">
    <reaction evidence="3">
        <text>adenosylcob(III)inamide + GTP = adenosylcob(III)inamide phosphate + GDP + H(+)</text>
        <dbReference type="Rhea" id="RHEA:15765"/>
        <dbReference type="ChEBI" id="CHEBI:2480"/>
        <dbReference type="ChEBI" id="CHEBI:15378"/>
        <dbReference type="ChEBI" id="CHEBI:37565"/>
        <dbReference type="ChEBI" id="CHEBI:58189"/>
        <dbReference type="ChEBI" id="CHEBI:58502"/>
        <dbReference type="EC" id="2.7.1.156"/>
    </reaction>
</comment>
<dbReference type="InterPro" id="IPR027417">
    <property type="entry name" value="P-loop_NTPase"/>
</dbReference>
<feature type="active site" description="GMP-histidine intermediate" evidence="18">
    <location>
        <position position="48"/>
    </location>
</feature>
<evidence type="ECO:0000256" key="18">
    <source>
        <dbReference type="PIRSR" id="PIRSR006135-1"/>
    </source>
</evidence>
<accession>A0A4P6HHK0</accession>
<reference evidence="20 21" key="1">
    <citation type="submission" date="2018-02" db="EMBL/GenBank/DDBJ databases">
        <title>Genome sequence of Desulfovibrio carbinolicus DSM 3852.</title>
        <authorList>
            <person name="Wilbanks E."/>
            <person name="Skennerton C.T."/>
            <person name="Orphan V.J."/>
        </authorList>
    </citation>
    <scope>NUCLEOTIDE SEQUENCE [LARGE SCALE GENOMIC DNA]</scope>
    <source>
        <strain evidence="20 21">DSM 3852</strain>
    </source>
</reference>
<keyword evidence="14" id="KW-0067">ATP-binding</keyword>
<dbReference type="UniPathway" id="UPA00148">
    <property type="reaction ID" value="UER00236"/>
</dbReference>
<comment type="catalytic activity">
    <reaction evidence="1">
        <text>adenosylcob(III)inamide + ATP = adenosylcob(III)inamide phosphate + ADP + H(+)</text>
        <dbReference type="Rhea" id="RHEA:15769"/>
        <dbReference type="ChEBI" id="CHEBI:2480"/>
        <dbReference type="ChEBI" id="CHEBI:15378"/>
        <dbReference type="ChEBI" id="CHEBI:30616"/>
        <dbReference type="ChEBI" id="CHEBI:58502"/>
        <dbReference type="ChEBI" id="CHEBI:456216"/>
        <dbReference type="EC" id="2.7.1.156"/>
    </reaction>
</comment>
<protein>
    <recommendedName>
        <fullName evidence="16">Adenosylcobinamide kinase</fullName>
        <ecNumber evidence="8">2.7.1.156</ecNumber>
        <ecNumber evidence="9">2.7.7.62</ecNumber>
    </recommendedName>
    <alternativeName>
        <fullName evidence="17">Adenosylcobinamide-phosphate guanylyltransferase</fullName>
    </alternativeName>
</protein>
<keyword evidence="21" id="KW-1185">Reference proteome</keyword>
<evidence type="ECO:0000256" key="11">
    <source>
        <dbReference type="ARBA" id="ARBA00022679"/>
    </source>
</evidence>
<evidence type="ECO:0000256" key="16">
    <source>
        <dbReference type="ARBA" id="ARBA00029570"/>
    </source>
</evidence>
<keyword evidence="15 19" id="KW-0342">GTP-binding</keyword>
<comment type="function">
    <text evidence="4">Catalyzes ATP-dependent phosphorylation of adenosylcobinamide and addition of GMP to adenosylcobinamide phosphate.</text>
</comment>
<feature type="binding site" evidence="19">
    <location>
        <position position="60"/>
    </location>
    <ligand>
        <name>GTP</name>
        <dbReference type="ChEBI" id="CHEBI:37565"/>
    </ligand>
</feature>
<gene>
    <name evidence="20" type="ORF">C3Y92_02910</name>
</gene>
<name>A0A4P6HHK0_9BACT</name>
<dbReference type="Gene3D" id="3.40.50.300">
    <property type="entry name" value="P-loop containing nucleotide triphosphate hydrolases"/>
    <property type="match status" value="1"/>
</dbReference>
<dbReference type="OrthoDB" id="9788370at2"/>
<evidence type="ECO:0000256" key="14">
    <source>
        <dbReference type="ARBA" id="ARBA00022840"/>
    </source>
</evidence>
<comment type="pathway">
    <text evidence="5">Cofactor biosynthesis; adenosylcobalamin biosynthesis; adenosylcobalamin from cob(II)yrinate a,c-diamide: step 6/7.</text>
</comment>
<dbReference type="GO" id="GO:0043752">
    <property type="term" value="F:adenosylcobinamide kinase activity"/>
    <property type="evidence" value="ECO:0007669"/>
    <property type="project" value="UniProtKB-EC"/>
</dbReference>
<keyword evidence="12 19" id="KW-0547">Nucleotide-binding</keyword>
<evidence type="ECO:0000256" key="12">
    <source>
        <dbReference type="ARBA" id="ARBA00022741"/>
    </source>
</evidence>
<sequence>MIQLVLGGVRSGKSALGERLLAQGPAPRRVVVTGKALDVAFRERILAHKRARDPGLAVIEAGAEAMDVLAREAAHGGTVLLDSLDFWLFACHGEDADPSDQLARGLAPYADAGGPQLVVVSSETGLGPIAADPATRRFVDALGALNQAVAAAAHDVRLVAAGLSIQLKGNAA</sequence>
<evidence type="ECO:0000256" key="8">
    <source>
        <dbReference type="ARBA" id="ARBA00012016"/>
    </source>
</evidence>
<comment type="similarity">
    <text evidence="7">Belongs to the CobU/CobP family.</text>
</comment>
<evidence type="ECO:0000256" key="4">
    <source>
        <dbReference type="ARBA" id="ARBA00003889"/>
    </source>
</evidence>
<keyword evidence="10" id="KW-0169">Cobalamin biosynthesis</keyword>
<dbReference type="GO" id="GO:0005524">
    <property type="term" value="F:ATP binding"/>
    <property type="evidence" value="ECO:0007669"/>
    <property type="project" value="UniProtKB-KW"/>
</dbReference>
<dbReference type="PIRSF" id="PIRSF006135">
    <property type="entry name" value="CobU"/>
    <property type="match status" value="1"/>
</dbReference>
<dbReference type="KEGG" id="dcb:C3Y92_02910"/>
<dbReference type="EC" id="2.7.7.62" evidence="9"/>
<evidence type="ECO:0000256" key="10">
    <source>
        <dbReference type="ARBA" id="ARBA00022573"/>
    </source>
</evidence>
<evidence type="ECO:0000256" key="5">
    <source>
        <dbReference type="ARBA" id="ARBA00004692"/>
    </source>
</evidence>
<evidence type="ECO:0000256" key="9">
    <source>
        <dbReference type="ARBA" id="ARBA00012523"/>
    </source>
</evidence>
<keyword evidence="11" id="KW-0808">Transferase</keyword>
<proteinExistence type="inferred from homology"/>
<evidence type="ECO:0000256" key="1">
    <source>
        <dbReference type="ARBA" id="ARBA00000312"/>
    </source>
</evidence>
<keyword evidence="13 20" id="KW-0418">Kinase</keyword>
<feature type="binding site" evidence="19">
    <location>
        <begin position="49"/>
        <end position="52"/>
    </location>
    <ligand>
        <name>GTP</name>
        <dbReference type="ChEBI" id="CHEBI:37565"/>
    </ligand>
</feature>